<dbReference type="EMBL" id="VSRR010002781">
    <property type="protein sequence ID" value="MPC33194.1"/>
    <property type="molecule type" value="Genomic_DNA"/>
</dbReference>
<keyword evidence="2" id="KW-1185">Reference proteome</keyword>
<organism evidence="1 2">
    <name type="scientific">Portunus trituberculatus</name>
    <name type="common">Swimming crab</name>
    <name type="synonym">Neptunus trituberculatus</name>
    <dbReference type="NCBI Taxonomy" id="210409"/>
    <lineage>
        <taxon>Eukaryota</taxon>
        <taxon>Metazoa</taxon>
        <taxon>Ecdysozoa</taxon>
        <taxon>Arthropoda</taxon>
        <taxon>Crustacea</taxon>
        <taxon>Multicrustacea</taxon>
        <taxon>Malacostraca</taxon>
        <taxon>Eumalacostraca</taxon>
        <taxon>Eucarida</taxon>
        <taxon>Decapoda</taxon>
        <taxon>Pleocyemata</taxon>
        <taxon>Brachyura</taxon>
        <taxon>Eubrachyura</taxon>
        <taxon>Portunoidea</taxon>
        <taxon>Portunidae</taxon>
        <taxon>Portuninae</taxon>
        <taxon>Portunus</taxon>
    </lineage>
</organism>
<reference evidence="1 2" key="1">
    <citation type="submission" date="2019-05" db="EMBL/GenBank/DDBJ databases">
        <title>Another draft genome of Portunus trituberculatus and its Hox gene families provides insights of decapod evolution.</title>
        <authorList>
            <person name="Jeong J.-H."/>
            <person name="Song I."/>
            <person name="Kim S."/>
            <person name="Choi T."/>
            <person name="Kim D."/>
            <person name="Ryu S."/>
            <person name="Kim W."/>
        </authorList>
    </citation>
    <scope>NUCLEOTIDE SEQUENCE [LARGE SCALE GENOMIC DNA]</scope>
    <source>
        <tissue evidence="1">Muscle</tissue>
    </source>
</reference>
<proteinExistence type="predicted"/>
<evidence type="ECO:0000313" key="1">
    <source>
        <dbReference type="EMBL" id="MPC33194.1"/>
    </source>
</evidence>
<comment type="caution">
    <text evidence="1">The sequence shown here is derived from an EMBL/GenBank/DDBJ whole genome shotgun (WGS) entry which is preliminary data.</text>
</comment>
<name>A0A5B7EL83_PORTR</name>
<sequence>MTTQPPTFLSALLSIPHTTDTIPAPSPAVHRHHTHSTGYRLRSQYLTATSVQYPPLSSLPHAVWRLSTVTPPVARCPPPLVTPDW</sequence>
<accession>A0A5B7EL83</accession>
<protein>
    <submittedName>
        <fullName evidence="1">Uncharacterized protein</fullName>
    </submittedName>
</protein>
<evidence type="ECO:0000313" key="2">
    <source>
        <dbReference type="Proteomes" id="UP000324222"/>
    </source>
</evidence>
<dbReference type="Proteomes" id="UP000324222">
    <property type="component" value="Unassembled WGS sequence"/>
</dbReference>
<dbReference type="AlphaFoldDB" id="A0A5B7EL83"/>
<gene>
    <name evidence="1" type="ORF">E2C01_026537</name>
</gene>